<dbReference type="Proteomes" id="UP000284465">
    <property type="component" value="Unassembled WGS sequence"/>
</dbReference>
<name>A0A3R6A5F2_9FIRM</name>
<dbReference type="EMBL" id="QSFP01000031">
    <property type="protein sequence ID" value="RHA63140.1"/>
    <property type="molecule type" value="Genomic_DNA"/>
</dbReference>
<accession>A0A3R6A5F2</accession>
<dbReference type="AlphaFoldDB" id="A0A3R6A5F2"/>
<evidence type="ECO:0000313" key="1">
    <source>
        <dbReference type="EMBL" id="RHA63140.1"/>
    </source>
</evidence>
<sequence>MQNYTKYEKCLDTPTKLLYYYSNTKKKDLRMENLRFLNICLSAFFWQMDNDTITVNRIKKREK</sequence>
<proteinExistence type="predicted"/>
<protein>
    <submittedName>
        <fullName evidence="1">Uncharacterized protein</fullName>
    </submittedName>
</protein>
<comment type="caution">
    <text evidence="1">The sequence shown here is derived from an EMBL/GenBank/DDBJ whole genome shotgun (WGS) entry which is preliminary data.</text>
</comment>
<gene>
    <name evidence="1" type="ORF">DW927_17870</name>
</gene>
<organism evidence="1 2">
    <name type="scientific">Roseburia intestinalis</name>
    <dbReference type="NCBI Taxonomy" id="166486"/>
    <lineage>
        <taxon>Bacteria</taxon>
        <taxon>Bacillati</taxon>
        <taxon>Bacillota</taxon>
        <taxon>Clostridia</taxon>
        <taxon>Lachnospirales</taxon>
        <taxon>Lachnospiraceae</taxon>
        <taxon>Roseburia</taxon>
    </lineage>
</organism>
<evidence type="ECO:0000313" key="2">
    <source>
        <dbReference type="Proteomes" id="UP000284465"/>
    </source>
</evidence>
<reference evidence="1 2" key="1">
    <citation type="submission" date="2018-08" db="EMBL/GenBank/DDBJ databases">
        <title>A genome reference for cultivated species of the human gut microbiota.</title>
        <authorList>
            <person name="Zou Y."/>
            <person name="Xue W."/>
            <person name="Luo G."/>
        </authorList>
    </citation>
    <scope>NUCLEOTIDE SEQUENCE [LARGE SCALE GENOMIC DNA]</scope>
    <source>
        <strain evidence="1 2">AM43-11</strain>
    </source>
</reference>